<accession>A0A2N7PIY8</accession>
<evidence type="ECO:0000313" key="7">
    <source>
        <dbReference type="EMBL" id="PMP62123.1"/>
    </source>
</evidence>
<dbReference type="EC" id="3.6.1.23" evidence="2"/>
<dbReference type="PANTHER" id="PTHR11241:SF0">
    <property type="entry name" value="DEOXYURIDINE 5'-TRIPHOSPHATE NUCLEOTIDOHYDROLASE"/>
    <property type="match status" value="1"/>
</dbReference>
<comment type="catalytic activity">
    <reaction evidence="5">
        <text>dUTP + H2O = dUMP + diphosphate + H(+)</text>
        <dbReference type="Rhea" id="RHEA:10248"/>
        <dbReference type="ChEBI" id="CHEBI:15377"/>
        <dbReference type="ChEBI" id="CHEBI:15378"/>
        <dbReference type="ChEBI" id="CHEBI:33019"/>
        <dbReference type="ChEBI" id="CHEBI:61555"/>
        <dbReference type="ChEBI" id="CHEBI:246422"/>
        <dbReference type="EC" id="3.6.1.23"/>
    </reaction>
</comment>
<dbReference type="InterPro" id="IPR033704">
    <property type="entry name" value="dUTPase_trimeric"/>
</dbReference>
<name>A0A2N7PIY8_9BACT</name>
<organism evidence="7 8">
    <name type="scientific">Caldimicrobium thiodismutans</name>
    <dbReference type="NCBI Taxonomy" id="1653476"/>
    <lineage>
        <taxon>Bacteria</taxon>
        <taxon>Pseudomonadati</taxon>
        <taxon>Thermodesulfobacteriota</taxon>
        <taxon>Thermodesulfobacteria</taxon>
        <taxon>Thermodesulfobacteriales</taxon>
        <taxon>Thermodesulfobacteriaceae</taxon>
        <taxon>Caldimicrobium</taxon>
    </lineage>
</organism>
<dbReference type="GO" id="GO:0000287">
    <property type="term" value="F:magnesium ion binding"/>
    <property type="evidence" value="ECO:0007669"/>
    <property type="project" value="InterPro"/>
</dbReference>
<dbReference type="Gene3D" id="2.70.40.10">
    <property type="match status" value="1"/>
</dbReference>
<dbReference type="Proteomes" id="UP000235731">
    <property type="component" value="Unassembled WGS sequence"/>
</dbReference>
<evidence type="ECO:0000256" key="5">
    <source>
        <dbReference type="ARBA" id="ARBA00047686"/>
    </source>
</evidence>
<dbReference type="PANTHER" id="PTHR11241">
    <property type="entry name" value="DEOXYURIDINE 5'-TRIPHOSPHATE NUCLEOTIDOHYDROLASE"/>
    <property type="match status" value="1"/>
</dbReference>
<evidence type="ECO:0000256" key="3">
    <source>
        <dbReference type="ARBA" id="ARBA00022801"/>
    </source>
</evidence>
<reference evidence="7 8" key="1">
    <citation type="submission" date="2018-01" db="EMBL/GenBank/DDBJ databases">
        <title>Metagenomic assembled genomes from two thermal pools in the Uzon Caldera, Kamchatka, Russia.</title>
        <authorList>
            <person name="Wilkins L."/>
            <person name="Ettinger C."/>
        </authorList>
    </citation>
    <scope>NUCLEOTIDE SEQUENCE [LARGE SCALE GENOMIC DNA]</scope>
    <source>
        <strain evidence="7">ZAV-15</strain>
    </source>
</reference>
<evidence type="ECO:0000256" key="4">
    <source>
        <dbReference type="ARBA" id="ARBA00023080"/>
    </source>
</evidence>
<protein>
    <recommendedName>
        <fullName evidence="2">dUTP diphosphatase</fullName>
        <ecNumber evidence="2">3.6.1.23</ecNumber>
    </recommendedName>
</protein>
<evidence type="ECO:0000313" key="8">
    <source>
        <dbReference type="Proteomes" id="UP000235731"/>
    </source>
</evidence>
<dbReference type="AlphaFoldDB" id="A0A2N7PIY8"/>
<dbReference type="InterPro" id="IPR029054">
    <property type="entry name" value="dUTPase-like"/>
</dbReference>
<dbReference type="InterPro" id="IPR036157">
    <property type="entry name" value="dUTPase-like_sf"/>
</dbReference>
<dbReference type="NCBIfam" id="TIGR00576">
    <property type="entry name" value="dut"/>
    <property type="match status" value="1"/>
</dbReference>
<dbReference type="GO" id="GO:0046081">
    <property type="term" value="P:dUTP catabolic process"/>
    <property type="evidence" value="ECO:0007669"/>
    <property type="project" value="InterPro"/>
</dbReference>
<comment type="caution">
    <text evidence="7">The sequence shown here is derived from an EMBL/GenBank/DDBJ whole genome shotgun (WGS) entry which is preliminary data.</text>
</comment>
<dbReference type="SUPFAM" id="SSF51283">
    <property type="entry name" value="dUTPase-like"/>
    <property type="match status" value="1"/>
</dbReference>
<evidence type="ECO:0000256" key="2">
    <source>
        <dbReference type="ARBA" id="ARBA00012379"/>
    </source>
</evidence>
<evidence type="ECO:0000256" key="1">
    <source>
        <dbReference type="ARBA" id="ARBA00006581"/>
    </source>
</evidence>
<dbReference type="GO" id="GO:0006226">
    <property type="term" value="P:dUMP biosynthetic process"/>
    <property type="evidence" value="ECO:0007669"/>
    <property type="project" value="InterPro"/>
</dbReference>
<dbReference type="Pfam" id="PF00692">
    <property type="entry name" value="dUTPase"/>
    <property type="match status" value="1"/>
</dbReference>
<comment type="similarity">
    <text evidence="1">Belongs to the dUTPase family.</text>
</comment>
<evidence type="ECO:0000259" key="6">
    <source>
        <dbReference type="Pfam" id="PF00692"/>
    </source>
</evidence>
<keyword evidence="3" id="KW-0378">Hydrolase</keyword>
<sequence length="147" mass="16368">MKVKVWRKDLRAKLPERGTTGSIGYDLFALEEVIINPLELKLVRTGLVIQTEPPYGLFIFPRSSLFKKKGLIMPNSAGIIDFDYCGEEDEIMIPLLNLGKEPVLIQAGEKIAQAVFINLAFPEIIEITKEELPKKSRGGFGSTGGYK</sequence>
<proteinExistence type="inferred from homology"/>
<feature type="domain" description="dUTPase-like" evidence="6">
    <location>
        <begin position="12"/>
        <end position="144"/>
    </location>
</feature>
<dbReference type="GO" id="GO:0004170">
    <property type="term" value="F:dUTP diphosphatase activity"/>
    <property type="evidence" value="ECO:0007669"/>
    <property type="project" value="UniProtKB-EC"/>
</dbReference>
<dbReference type="InterPro" id="IPR008181">
    <property type="entry name" value="dUTPase"/>
</dbReference>
<keyword evidence="4" id="KW-0546">Nucleotide metabolism</keyword>
<dbReference type="NCBIfam" id="NF001862">
    <property type="entry name" value="PRK00601.1"/>
    <property type="match status" value="1"/>
</dbReference>
<gene>
    <name evidence="7" type="ORF">C0197_04990</name>
</gene>
<dbReference type="CDD" id="cd07557">
    <property type="entry name" value="trimeric_dUTPase"/>
    <property type="match status" value="1"/>
</dbReference>
<dbReference type="EMBL" id="PNIE01000069">
    <property type="protein sequence ID" value="PMP62123.1"/>
    <property type="molecule type" value="Genomic_DNA"/>
</dbReference>